<evidence type="ECO:0000313" key="1">
    <source>
        <dbReference type="EMBL" id="CEG11907.1"/>
    </source>
</evidence>
<gene>
    <name evidence="1" type="ORF">MSIBF_A1760029</name>
</gene>
<proteinExistence type="predicted"/>
<organism evidence="1">
    <name type="scientific">groundwater metagenome</name>
    <dbReference type="NCBI Taxonomy" id="717931"/>
    <lineage>
        <taxon>unclassified sequences</taxon>
        <taxon>metagenomes</taxon>
        <taxon>ecological metagenomes</taxon>
    </lineage>
</organism>
<reference evidence="1" key="1">
    <citation type="submission" date="2014-09" db="EMBL/GenBank/DDBJ databases">
        <authorList>
            <person name="Probst J Alexander"/>
        </authorList>
    </citation>
    <scope>NUCLEOTIDE SEQUENCE</scope>
</reference>
<accession>A0A098E7C9</accession>
<name>A0A098E7C9_9ZZZZ</name>
<dbReference type="EMBL" id="CCXY01000086">
    <property type="protein sequence ID" value="CEG11907.1"/>
    <property type="molecule type" value="Genomic_DNA"/>
</dbReference>
<protein>
    <submittedName>
        <fullName evidence="1">Uncharacterized protein</fullName>
    </submittedName>
</protein>
<dbReference type="AlphaFoldDB" id="A0A098E7C9"/>
<sequence>MNKIGIIVEGDSDEKILRVIINKLYLFIWNWNDVHGTDNERLVFHLINDLKKDWVKDANIEKIDSGKTIKVTKDNNSLELKLNEKEDKVILTTNTGETYEYFAKKENDNLNIYDKLCKKEDYFRFSVAGGKTKLSGNLEKQHINNLVRRQHCNKIIILVDYDNSDKESKKIEERVEEIKKRRQDIFIELCFAKQEIESWLLGCYEELLKKAKNEEPDNVKNPVALLENYERERRKNKNFKYSKKADGKRIAGNNKLEHFEYSASFRNFKEILQKFNKS</sequence>